<dbReference type="PANTHER" id="PTHR39611">
    <property type="entry name" value="HYDROXYPROLINE-RICH GLYCOPROTEIN DZ-HRGP-RELATED"/>
    <property type="match status" value="1"/>
</dbReference>
<feature type="compositionally biased region" description="Basic and acidic residues" evidence="1">
    <location>
        <begin position="322"/>
        <end position="347"/>
    </location>
</feature>
<evidence type="ECO:0000313" key="4">
    <source>
        <dbReference type="Proteomes" id="UP000756132"/>
    </source>
</evidence>
<feature type="compositionally biased region" description="Basic and acidic residues" evidence="1">
    <location>
        <begin position="608"/>
        <end position="665"/>
    </location>
</feature>
<feature type="compositionally biased region" description="Basic and acidic residues" evidence="1">
    <location>
        <begin position="358"/>
        <end position="368"/>
    </location>
</feature>
<feature type="compositionally biased region" description="Basic and acidic residues" evidence="1">
    <location>
        <begin position="432"/>
        <end position="441"/>
    </location>
</feature>
<dbReference type="OMA" id="FINERDY"/>
<feature type="compositionally biased region" description="Basic and acidic residues" evidence="1">
    <location>
        <begin position="586"/>
        <end position="601"/>
    </location>
</feature>
<feature type="region of interest" description="Disordered" evidence="1">
    <location>
        <begin position="209"/>
        <end position="252"/>
    </location>
</feature>
<dbReference type="RefSeq" id="XP_047761064.1">
    <property type="nucleotide sequence ID" value="XM_047903155.1"/>
</dbReference>
<dbReference type="KEGG" id="ffu:CLAFUR5_04007"/>
<dbReference type="EMBL" id="CP090166">
    <property type="protein sequence ID" value="UJO16698.1"/>
    <property type="molecule type" value="Genomic_DNA"/>
</dbReference>
<dbReference type="AlphaFoldDB" id="A0A9Q8LFZ9"/>
<gene>
    <name evidence="3" type="ORF">CLAFUR5_04007</name>
</gene>
<feature type="domain" description="DUF7514" evidence="2">
    <location>
        <begin position="40"/>
        <end position="202"/>
    </location>
</feature>
<dbReference type="Proteomes" id="UP000756132">
    <property type="component" value="Chromosome 4"/>
</dbReference>
<evidence type="ECO:0000256" key="1">
    <source>
        <dbReference type="SAM" id="MobiDB-lite"/>
    </source>
</evidence>
<evidence type="ECO:0000313" key="3">
    <source>
        <dbReference type="EMBL" id="UJO16698.1"/>
    </source>
</evidence>
<evidence type="ECO:0000259" key="2">
    <source>
        <dbReference type="Pfam" id="PF24355"/>
    </source>
</evidence>
<keyword evidence="4" id="KW-1185">Reference proteome</keyword>
<protein>
    <recommendedName>
        <fullName evidence="2">DUF7514 domain-containing protein</fullName>
    </recommendedName>
</protein>
<organism evidence="3 4">
    <name type="scientific">Passalora fulva</name>
    <name type="common">Tomato leaf mold</name>
    <name type="synonym">Cladosporium fulvum</name>
    <dbReference type="NCBI Taxonomy" id="5499"/>
    <lineage>
        <taxon>Eukaryota</taxon>
        <taxon>Fungi</taxon>
        <taxon>Dikarya</taxon>
        <taxon>Ascomycota</taxon>
        <taxon>Pezizomycotina</taxon>
        <taxon>Dothideomycetes</taxon>
        <taxon>Dothideomycetidae</taxon>
        <taxon>Mycosphaerellales</taxon>
        <taxon>Mycosphaerellaceae</taxon>
        <taxon>Fulvia</taxon>
    </lineage>
</organism>
<feature type="compositionally biased region" description="Basic and acidic residues" evidence="1">
    <location>
        <begin position="9"/>
        <end position="28"/>
    </location>
</feature>
<feature type="compositionally biased region" description="Basic and acidic residues" evidence="1">
    <location>
        <begin position="562"/>
        <end position="579"/>
    </location>
</feature>
<feature type="compositionally biased region" description="Low complexity" evidence="1">
    <location>
        <begin position="348"/>
        <end position="357"/>
    </location>
</feature>
<name>A0A9Q8LFZ9_PASFU</name>
<reference evidence="3" key="1">
    <citation type="submission" date="2021-12" db="EMBL/GenBank/DDBJ databases">
        <authorList>
            <person name="Zaccaron A."/>
            <person name="Stergiopoulos I."/>
        </authorList>
    </citation>
    <scope>NUCLEOTIDE SEQUENCE</scope>
    <source>
        <strain evidence="3">Race5_Kim</strain>
    </source>
</reference>
<feature type="compositionally biased region" description="Basic and acidic residues" evidence="1">
    <location>
        <begin position="209"/>
        <end position="242"/>
    </location>
</feature>
<feature type="region of interest" description="Disordered" evidence="1">
    <location>
        <begin position="1"/>
        <end position="28"/>
    </location>
</feature>
<sequence length="718" mass="81137">MASASAAPDIREQADAAENARRADVHEKDVGEREAYEYWGYLFKPDKTGTDKLKSLLRGLKDAMNAKYEPSDQPDLTPSQLASFYRDLHGNYDQLFLGTPNESIAFIYKSLGCLHSLQPPAYTHASAFTDPTVPALKTEGWIMWQTIQLLLGPEEHAAFLREAVQIFDVKDHDTGEAFPKILPRQCFPLEPDKHMVAWYEGVSERLRREAEDEEKHKQIEVEHEPEVRRLHSREQPPRREGEVFSDEEGSVDSRGPALAYFRNPLYRYVDGRPSIVRSHSKRPALSPRPTVLGKGKEAASTFSRIARNVGSPHLWDGRGSSRSRDREGAHVRRKSHPDNYHHHHADEAAAAVAGAGAHDSRHPPREPSGHGSQRRRRSSQADRPPERTSPGTSADDEWDQSEASPIYSPPPGKGSDSSRHRRGHSHSTSRPVSRDEREMPLRHSKSHEPTPSQELDGDYFAGYDDPARRRNSTHAKPDSPPSQPPPQPTGPALGPSFGPSAGPLFAAQVAKQPHPPAQHYSQAPPGGGYEGGPSMRNPSVRRAQGQDRYQSRSPEPGSRPPPPREPRDPRDHRDRRYDSPGRPPPGRHDSPLPYDDFRPDSRGPPPRPESRNRYDDAPPPRDPRDRDPRDRDPRDRDPRDRDSRNRDPRDRDPRDRDLRDRDPRDHRRGSARMSQSDFEREEYPDERRGSRPGPPPKHARFADTGVSGRKYPDEAGWP</sequence>
<proteinExistence type="predicted"/>
<dbReference type="OrthoDB" id="5420895at2759"/>
<dbReference type="PANTHER" id="PTHR39611:SF2">
    <property type="entry name" value="HYDROXYPROLINE-RICH GLYCOPROTEIN DZ-HRGP"/>
    <property type="match status" value="1"/>
</dbReference>
<feature type="region of interest" description="Disordered" evidence="1">
    <location>
        <begin position="278"/>
        <end position="718"/>
    </location>
</feature>
<accession>A0A9Q8LFZ9</accession>
<dbReference type="GeneID" id="71983885"/>
<reference evidence="3" key="2">
    <citation type="journal article" date="2022" name="Microb. Genom.">
        <title>A chromosome-scale genome assembly of the tomato pathogen Cladosporium fulvum reveals a compartmentalized genome architecture and the presence of a dispensable chromosome.</title>
        <authorList>
            <person name="Zaccaron A.Z."/>
            <person name="Chen L.H."/>
            <person name="Samaras A."/>
            <person name="Stergiopoulos I."/>
        </authorList>
    </citation>
    <scope>NUCLEOTIDE SEQUENCE</scope>
    <source>
        <strain evidence="3">Race5_Kim</strain>
    </source>
</reference>
<dbReference type="InterPro" id="IPR055936">
    <property type="entry name" value="DUF7514"/>
</dbReference>
<feature type="compositionally biased region" description="Pro residues" evidence="1">
    <location>
        <begin position="478"/>
        <end position="489"/>
    </location>
</feature>
<dbReference type="Pfam" id="PF24355">
    <property type="entry name" value="DUF7514"/>
    <property type="match status" value="1"/>
</dbReference>